<comment type="caution">
    <text evidence="1">The sequence shown here is derived from an EMBL/GenBank/DDBJ whole genome shotgun (WGS) entry which is preliminary data.</text>
</comment>
<gene>
    <name evidence="1" type="ORF">A3A75_02650</name>
</gene>
<evidence type="ECO:0000313" key="1">
    <source>
        <dbReference type="EMBL" id="OGM61039.1"/>
    </source>
</evidence>
<evidence type="ECO:0000313" key="2">
    <source>
        <dbReference type="Proteomes" id="UP000179018"/>
    </source>
</evidence>
<sequence>MKNAQFPKSIDFTLDIDIDSIGFQIDKLIRSNLLNWEGKEHFFNPNTPIEIANKKVVDSFQANKIRNAMITAINHTIHHSPTFHFRNYHNY</sequence>
<dbReference type="EMBL" id="MGHC01000001">
    <property type="protein sequence ID" value="OGM61039.1"/>
    <property type="molecule type" value="Genomic_DNA"/>
</dbReference>
<reference evidence="1 2" key="1">
    <citation type="journal article" date="2016" name="Nat. Commun.">
        <title>Thousands of microbial genomes shed light on interconnected biogeochemical processes in an aquifer system.</title>
        <authorList>
            <person name="Anantharaman K."/>
            <person name="Brown C.T."/>
            <person name="Hug L.A."/>
            <person name="Sharon I."/>
            <person name="Castelle C.J."/>
            <person name="Probst A.J."/>
            <person name="Thomas B.C."/>
            <person name="Singh A."/>
            <person name="Wilkins M.J."/>
            <person name="Karaoz U."/>
            <person name="Brodie E.L."/>
            <person name="Williams K.H."/>
            <person name="Hubbard S.S."/>
            <person name="Banfield J.F."/>
        </authorList>
    </citation>
    <scope>NUCLEOTIDE SEQUENCE [LARGE SCALE GENOMIC DNA]</scope>
</reference>
<name>A0A1F8BBJ7_9BACT</name>
<dbReference type="Proteomes" id="UP000179018">
    <property type="component" value="Unassembled WGS sequence"/>
</dbReference>
<protein>
    <submittedName>
        <fullName evidence="1">Uncharacterized protein</fullName>
    </submittedName>
</protein>
<organism evidence="1 2">
    <name type="scientific">Candidatus Woesebacteria bacterium RIFCSPLOWO2_01_FULL_39_10</name>
    <dbReference type="NCBI Taxonomy" id="1802516"/>
    <lineage>
        <taxon>Bacteria</taxon>
        <taxon>Candidatus Woeseibacteriota</taxon>
    </lineage>
</organism>
<dbReference type="STRING" id="1802516.A3A75_02650"/>
<accession>A0A1F8BBJ7</accession>
<dbReference type="AlphaFoldDB" id="A0A1F8BBJ7"/>
<proteinExistence type="predicted"/>